<evidence type="ECO:0000256" key="3">
    <source>
        <dbReference type="ARBA" id="ARBA00038412"/>
    </source>
</evidence>
<dbReference type="Pfam" id="PF01844">
    <property type="entry name" value="HNH"/>
    <property type="match status" value="1"/>
</dbReference>
<dbReference type="InterPro" id="IPR002711">
    <property type="entry name" value="HNH"/>
</dbReference>
<proteinExistence type="inferred from homology"/>
<feature type="domain" description="HNH nuclease" evidence="5">
    <location>
        <begin position="21"/>
        <end position="77"/>
    </location>
</feature>
<dbReference type="GO" id="GO:0004519">
    <property type="term" value="F:endonuclease activity"/>
    <property type="evidence" value="ECO:0007669"/>
    <property type="project" value="UniProtKB-KW"/>
</dbReference>
<name>A0AAP3GV67_9LACO</name>
<keyword evidence="1" id="KW-0540">Nuclease</keyword>
<evidence type="ECO:0000256" key="1">
    <source>
        <dbReference type="ARBA" id="ARBA00022722"/>
    </source>
</evidence>
<dbReference type="CDD" id="cd00085">
    <property type="entry name" value="HNHc"/>
    <property type="match status" value="1"/>
</dbReference>
<dbReference type="GO" id="GO:0008270">
    <property type="term" value="F:zinc ion binding"/>
    <property type="evidence" value="ECO:0007669"/>
    <property type="project" value="InterPro"/>
</dbReference>
<evidence type="ECO:0000313" key="7">
    <source>
        <dbReference type="Proteomes" id="UP001213015"/>
    </source>
</evidence>
<gene>
    <name evidence="6" type="ORF">L2422_01250</name>
</gene>
<keyword evidence="6" id="KW-0255">Endonuclease</keyword>
<evidence type="ECO:0000256" key="4">
    <source>
        <dbReference type="ARBA" id="ARBA00040194"/>
    </source>
</evidence>
<organism evidence="6 7">
    <name type="scientific">Lactobacillus mulieris</name>
    <dbReference type="NCBI Taxonomy" id="2508708"/>
    <lineage>
        <taxon>Bacteria</taxon>
        <taxon>Bacillati</taxon>
        <taxon>Bacillota</taxon>
        <taxon>Bacilli</taxon>
        <taxon>Lactobacillales</taxon>
        <taxon>Lactobacillaceae</taxon>
        <taxon>Lactobacillus</taxon>
    </lineage>
</organism>
<dbReference type="GO" id="GO:0005829">
    <property type="term" value="C:cytosol"/>
    <property type="evidence" value="ECO:0007669"/>
    <property type="project" value="TreeGrafter"/>
</dbReference>
<protein>
    <recommendedName>
        <fullName evidence="4">Putative HNH nuclease YajD</fullName>
    </recommendedName>
</protein>
<dbReference type="Gene3D" id="1.10.30.50">
    <property type="match status" value="1"/>
</dbReference>
<dbReference type="SMART" id="SM00507">
    <property type="entry name" value="HNHc"/>
    <property type="match status" value="1"/>
</dbReference>
<accession>A0AAP3GV67</accession>
<dbReference type="PANTHER" id="PTHR41286">
    <property type="entry name" value="HNH NUCLEASE YAJD-RELATED"/>
    <property type="match status" value="1"/>
</dbReference>
<evidence type="ECO:0000259" key="5">
    <source>
        <dbReference type="SMART" id="SM00507"/>
    </source>
</evidence>
<comment type="caution">
    <text evidence="6">The sequence shown here is derived from an EMBL/GenBank/DDBJ whole genome shotgun (WGS) entry which is preliminary data.</text>
</comment>
<dbReference type="Proteomes" id="UP001213015">
    <property type="component" value="Unassembled WGS sequence"/>
</dbReference>
<dbReference type="RefSeq" id="WP_269255555.1">
    <property type="nucleotide sequence ID" value="NZ_JAKHKO010000001.1"/>
</dbReference>
<comment type="similarity">
    <text evidence="3">Belongs to the HNH nuclease family.</text>
</comment>
<sequence>MSKRRYNNYNNDFYHSKEWKQLRLQALERDLYQCQECLKQGKHTFASTVHHIVPLRADKSEALRVDNLETVCASCHNLLHPEKLKGIKAKKRVNRVHKLRGVVFHANPKN</sequence>
<dbReference type="GO" id="GO:0003676">
    <property type="term" value="F:nucleic acid binding"/>
    <property type="evidence" value="ECO:0007669"/>
    <property type="project" value="InterPro"/>
</dbReference>
<dbReference type="AlphaFoldDB" id="A0AAP3GV67"/>
<reference evidence="6" key="1">
    <citation type="submission" date="2022-01" db="EMBL/GenBank/DDBJ databases">
        <title>VMRC isolate genome collection.</title>
        <authorList>
            <person name="France M."/>
            <person name="Rutt L."/>
            <person name="Humphrys M."/>
            <person name="Ravel J."/>
        </authorList>
    </citation>
    <scope>NUCLEOTIDE SEQUENCE</scope>
    <source>
        <strain evidence="6">C0127B5</strain>
    </source>
</reference>
<evidence type="ECO:0000256" key="2">
    <source>
        <dbReference type="ARBA" id="ARBA00022801"/>
    </source>
</evidence>
<evidence type="ECO:0000313" key="6">
    <source>
        <dbReference type="EMBL" id="MCZ3844151.1"/>
    </source>
</evidence>
<dbReference type="GO" id="GO:0016787">
    <property type="term" value="F:hydrolase activity"/>
    <property type="evidence" value="ECO:0007669"/>
    <property type="project" value="UniProtKB-KW"/>
</dbReference>
<dbReference type="PANTHER" id="PTHR41286:SF1">
    <property type="entry name" value="HNH NUCLEASE YAJD-RELATED"/>
    <property type="match status" value="1"/>
</dbReference>
<dbReference type="EMBL" id="JAKHLF010000001">
    <property type="protein sequence ID" value="MCZ3844151.1"/>
    <property type="molecule type" value="Genomic_DNA"/>
</dbReference>
<dbReference type="InterPro" id="IPR003615">
    <property type="entry name" value="HNH_nuc"/>
</dbReference>
<keyword evidence="2" id="KW-0378">Hydrolase</keyword>